<dbReference type="Pfam" id="PF14131">
    <property type="entry name" value="DUF4298"/>
    <property type="match status" value="1"/>
</dbReference>
<dbReference type="AlphaFoldDB" id="G5KI27"/>
<evidence type="ECO:0000313" key="1">
    <source>
        <dbReference type="EMBL" id="EHJ57246.1"/>
    </source>
</evidence>
<dbReference type="RefSeq" id="WP_006739965.1">
    <property type="nucleotide sequence ID" value="NZ_AEUZ02000001.1"/>
</dbReference>
<evidence type="ECO:0000313" key="2">
    <source>
        <dbReference type="Proteomes" id="UP000005388"/>
    </source>
</evidence>
<name>G5KI27_9STRE</name>
<dbReference type="EMBL" id="AEUZ02000001">
    <property type="protein sequence ID" value="EHJ57246.1"/>
    <property type="molecule type" value="Genomic_DNA"/>
</dbReference>
<sequence length="98" mass="11470">MNQQELQKHEKYFKEVQQNVISLNQAIETFEKSYPSYLDLKSFYTSSEWLEAYETSNSEGSDLSYEILSEDDIFNLIGDVNQLLGHLLQLSSKMYDDL</sequence>
<dbReference type="STRING" id="764291.STRUR_0309"/>
<comment type="caution">
    <text evidence="1">The sequence shown here is derived from an EMBL/GenBank/DDBJ whole genome shotgun (WGS) entry which is preliminary data.</text>
</comment>
<reference evidence="1 2" key="1">
    <citation type="journal article" date="2014" name="Int. J. Syst. Evol. Microbiol.">
        <title>Phylogenomics and the dynamic genome evolution of the genus Streptococcus.</title>
        <authorList>
            <consortium name="The Broad Institute Genome Sequencing Platform"/>
            <person name="Richards V.P."/>
            <person name="Palmer S.R."/>
            <person name="Pavinski Bitar P.D."/>
            <person name="Qin X."/>
            <person name="Weinstock G.M."/>
            <person name="Highlander S.K."/>
            <person name="Town C.D."/>
            <person name="Burne R.A."/>
            <person name="Stanhope M.J."/>
        </authorList>
    </citation>
    <scope>NUCLEOTIDE SEQUENCE [LARGE SCALE GENOMIC DNA]</scope>
    <source>
        <strain evidence="1 2">2285-97</strain>
    </source>
</reference>
<dbReference type="Proteomes" id="UP000005388">
    <property type="component" value="Unassembled WGS sequence"/>
</dbReference>
<organism evidence="1 2">
    <name type="scientific">Streptococcus urinalis 2285-97</name>
    <dbReference type="NCBI Taxonomy" id="764291"/>
    <lineage>
        <taxon>Bacteria</taxon>
        <taxon>Bacillati</taxon>
        <taxon>Bacillota</taxon>
        <taxon>Bacilli</taxon>
        <taxon>Lactobacillales</taxon>
        <taxon>Streptococcaceae</taxon>
        <taxon>Streptococcus</taxon>
    </lineage>
</organism>
<dbReference type="InterPro" id="IPR025384">
    <property type="entry name" value="DUF4298"/>
</dbReference>
<proteinExistence type="predicted"/>
<accession>G5KI27</accession>
<evidence type="ECO:0008006" key="3">
    <source>
        <dbReference type="Google" id="ProtNLM"/>
    </source>
</evidence>
<protein>
    <recommendedName>
        <fullName evidence="3">DUF4298 domain-containing protein</fullName>
    </recommendedName>
</protein>
<gene>
    <name evidence="1" type="ORF">STRUR_0309</name>
</gene>
<keyword evidence="2" id="KW-1185">Reference proteome</keyword>